<keyword evidence="2" id="KW-0217">Developmental protein</keyword>
<dbReference type="InterPro" id="IPR011990">
    <property type="entry name" value="TPR-like_helical_dom_sf"/>
</dbReference>
<proteinExistence type="predicted"/>
<feature type="domain" description="UNC-45/Cro1/She4 central" evidence="8">
    <location>
        <begin position="323"/>
        <end position="508"/>
    </location>
</feature>
<dbReference type="Gene3D" id="1.25.10.10">
    <property type="entry name" value="Leucine-rich Repeat Variant"/>
    <property type="match status" value="2"/>
</dbReference>
<keyword evidence="3" id="KW-0963">Cytoplasm</keyword>
<evidence type="ECO:0000256" key="1">
    <source>
        <dbReference type="ARBA" id="ARBA00004556"/>
    </source>
</evidence>
<dbReference type="Pfam" id="PF11701">
    <property type="entry name" value="UNC45-central"/>
    <property type="match status" value="1"/>
</dbReference>
<dbReference type="GO" id="GO:0048471">
    <property type="term" value="C:perinuclear region of cytoplasm"/>
    <property type="evidence" value="ECO:0007669"/>
    <property type="project" value="UniProtKB-SubCell"/>
</dbReference>
<dbReference type="SUPFAM" id="SSF48452">
    <property type="entry name" value="TPR-like"/>
    <property type="match status" value="1"/>
</dbReference>
<dbReference type="GO" id="GO:0051879">
    <property type="term" value="F:Hsp90 protein binding"/>
    <property type="evidence" value="ECO:0007669"/>
    <property type="project" value="TreeGrafter"/>
</dbReference>
<feature type="non-terminal residue" evidence="9">
    <location>
        <position position="1"/>
    </location>
</feature>
<evidence type="ECO:0000256" key="3">
    <source>
        <dbReference type="ARBA" id="ARBA00022490"/>
    </source>
</evidence>
<dbReference type="AlphaFoldDB" id="A0AAV5UAC1"/>
<dbReference type="InterPro" id="IPR016024">
    <property type="entry name" value="ARM-type_fold"/>
</dbReference>
<dbReference type="Gene3D" id="1.25.40.10">
    <property type="entry name" value="Tetratricopeptide repeat domain"/>
    <property type="match status" value="1"/>
</dbReference>
<feature type="repeat" description="TPR" evidence="7">
    <location>
        <begin position="13"/>
        <end position="46"/>
    </location>
</feature>
<organism evidence="9 10">
    <name type="scientific">Pristionchus entomophagus</name>
    <dbReference type="NCBI Taxonomy" id="358040"/>
    <lineage>
        <taxon>Eukaryota</taxon>
        <taxon>Metazoa</taxon>
        <taxon>Ecdysozoa</taxon>
        <taxon>Nematoda</taxon>
        <taxon>Chromadorea</taxon>
        <taxon>Rhabditida</taxon>
        <taxon>Rhabditina</taxon>
        <taxon>Diplogasteromorpha</taxon>
        <taxon>Diplogasteroidea</taxon>
        <taxon>Neodiplogasteridae</taxon>
        <taxon>Pristionchus</taxon>
    </lineage>
</organism>
<dbReference type="InterPro" id="IPR019734">
    <property type="entry name" value="TPR_rpt"/>
</dbReference>
<dbReference type="InterPro" id="IPR024660">
    <property type="entry name" value="UCS_central_dom"/>
</dbReference>
<comment type="caution">
    <text evidence="9">The sequence shown here is derived from an EMBL/GenBank/DDBJ whole genome shotgun (WGS) entry which is preliminary data.</text>
</comment>
<dbReference type="InterPro" id="IPR011989">
    <property type="entry name" value="ARM-like"/>
</dbReference>
<keyword evidence="4" id="KW-0517">Myogenesis</keyword>
<evidence type="ECO:0000259" key="8">
    <source>
        <dbReference type="Pfam" id="PF11701"/>
    </source>
</evidence>
<evidence type="ECO:0000256" key="6">
    <source>
        <dbReference type="ARBA" id="ARBA00023186"/>
    </source>
</evidence>
<dbReference type="GO" id="GO:0030154">
    <property type="term" value="P:cell differentiation"/>
    <property type="evidence" value="ECO:0007669"/>
    <property type="project" value="UniProtKB-KW"/>
</dbReference>
<comment type="subcellular location">
    <subcellularLocation>
        <location evidence="1">Cytoplasm</location>
        <location evidence="1">Perinuclear region</location>
    </subcellularLocation>
</comment>
<dbReference type="GO" id="GO:0007517">
    <property type="term" value="P:muscle organ development"/>
    <property type="evidence" value="ECO:0007669"/>
    <property type="project" value="UniProtKB-KW"/>
</dbReference>
<name>A0AAV5UAC1_9BILA</name>
<dbReference type="PANTHER" id="PTHR45994:SF1">
    <property type="entry name" value="FI21225P1"/>
    <property type="match status" value="1"/>
</dbReference>
<reference evidence="9" key="1">
    <citation type="submission" date="2023-10" db="EMBL/GenBank/DDBJ databases">
        <title>Genome assembly of Pristionchus species.</title>
        <authorList>
            <person name="Yoshida K."/>
            <person name="Sommer R.J."/>
        </authorList>
    </citation>
    <scope>NUCLEOTIDE SEQUENCE</scope>
    <source>
        <strain evidence="9">RS0144</strain>
    </source>
</reference>
<evidence type="ECO:0000313" key="9">
    <source>
        <dbReference type="EMBL" id="GMT03836.1"/>
    </source>
</evidence>
<dbReference type="PANTHER" id="PTHR45994">
    <property type="entry name" value="FI21225P1"/>
    <property type="match status" value="1"/>
</dbReference>
<evidence type="ECO:0000256" key="2">
    <source>
        <dbReference type="ARBA" id="ARBA00022473"/>
    </source>
</evidence>
<dbReference type="PROSITE" id="PS50005">
    <property type="entry name" value="TPR"/>
    <property type="match status" value="1"/>
</dbReference>
<keyword evidence="5" id="KW-0221">Differentiation</keyword>
<keyword evidence="7" id="KW-0802">TPR repeat</keyword>
<evidence type="ECO:0000313" key="10">
    <source>
        <dbReference type="Proteomes" id="UP001432027"/>
    </source>
</evidence>
<dbReference type="SMART" id="SM00028">
    <property type="entry name" value="TPR"/>
    <property type="match status" value="3"/>
</dbReference>
<gene>
    <name evidence="9" type="ORF">PENTCL1PPCAC_26010</name>
</gene>
<evidence type="ECO:0000256" key="7">
    <source>
        <dbReference type="PROSITE-ProRule" id="PRU00339"/>
    </source>
</evidence>
<accession>A0AAV5UAC1</accession>
<protein>
    <recommendedName>
        <fullName evidence="8">UNC-45/Cro1/She4 central domain-containing protein</fullName>
    </recommendedName>
</protein>
<evidence type="ECO:0000256" key="5">
    <source>
        <dbReference type="ARBA" id="ARBA00022782"/>
    </source>
</evidence>
<keyword evidence="10" id="KW-1185">Reference proteome</keyword>
<evidence type="ECO:0000256" key="4">
    <source>
        <dbReference type="ARBA" id="ARBA00022541"/>
    </source>
</evidence>
<sequence>YSSMTAEPTIESAESLKDAGNAAVKRENWSEALDKYTEAIQLLSEDETALRLALYKNRSLVRLKLEEYEGAEADCTQVLEANGADTKALYRRALAREQLEKIGGALLDCKEALRLTPNDAALKEMFPRLAKSNNDLLKKTTSMEHRVSEMHKLVFDGQAKDAEQRMTAINNLLVLARESETGAQRVWNEGGLVSLVLSAIASKETTDEFAVAAVRVLDEVCKNHGRAMKLLTMLNKEDGAKAVQIAVRLMCARPGNEFVDATGLIVQRFFNACCRMDRQKEIKPDPAVAEANKLWIIRLILELQSMLTDKNVTVYVRETVIDLFVKNLMHMDGGVPRGWSWRFVEERGLLTLLDVSAQSPEQCDYPVSHETRQHVAICLTKLHDDMVFDTKRVIFKEKLDLYFDNLLKRNNEREYQIRIANLLCTLLQGPVDLGVSLATNDQITAMMLHMAASEDLLLQSVAAELIVLSVVKHERASNILKNGLPILYKLYNSEDANVKVRALVGLCKCASAGGDDLSKSTMTEGSTLKLAQMCKKFLLEVNKFPVEIRRFACEGLSYLSLDADVKEWIVDDPLLLRALLILAQSAGALCVYTLAQIYVNLTNSYEKPKVDEELVKLAQFAKHHVPETHPYDVDQYIEKRVRALVEEGAVSACVAIHKTESKNALELIARAMVAFAECEDLRGKMIAEGATPLLLHLTKNATGEGKIKAAHAIARLGMKTDPDIAFPGQRAYEVVKPLVELLHPDVEGKANYDALVTLTNLASKSDSIRKRIMKERAMPKAEEFWFMVEHEHLRAAAAELLLNLLFLEEYCANVVQKGTDKLKLWILYGSEAEDVRLARTSAAGFVVLSEEDGVATRILDEIGSWRDCFQEIVMHEDPETQRRGLMAIANLMERDDKICAEVVACELFRVLVAITKLGEMNAQRKMSMEEAKRCLAAAETKGHIRASDREIYERTTQMSTLVEE</sequence>
<keyword evidence="6" id="KW-0143">Chaperone</keyword>
<dbReference type="Proteomes" id="UP001432027">
    <property type="component" value="Unassembled WGS sequence"/>
</dbReference>
<dbReference type="EMBL" id="BTSX01000006">
    <property type="protein sequence ID" value="GMT03836.1"/>
    <property type="molecule type" value="Genomic_DNA"/>
</dbReference>
<dbReference type="SUPFAM" id="SSF48371">
    <property type="entry name" value="ARM repeat"/>
    <property type="match status" value="2"/>
</dbReference>